<evidence type="ECO:0000256" key="5">
    <source>
        <dbReference type="ARBA" id="ARBA00022801"/>
    </source>
</evidence>
<sequence>MLKLPLGKTAPRLLEDLISYDPRNSRRDVLSEDAPKFIPPKPSLPRRVSSDTCRHSFMDKPDQSIIPPLESRPGPGSTYRVASFCNDCRCHLLLKLEYRGDLPGEVPCPNQEFPLHHFRFVPHKSRCRPASANSLGEPWTEERVFECSSYVCSAVLTVVLSPPRLAPEYVTLLTDKEVITERVRRAEMDGPDRDWEDSEELVGPFEVLTRLRKYVSDAMRSLQKKKISARNKKFVTALGEECQELLEFLGFTFDEAQDVWLLPEVDVSHGPPFEDSLKVLLDDVDKELLILIAKRPWKESSKGKTAVYFHPLPSYKNLQRVLGCLDCKIILFPHLVEYILMPNAKDDKRLSSRRQIDLTQDEHPHYASLGALADFSDDLLSFAYDRQRLCDPVNAPYYFECLRTLAELRQSEPLSTKVAVLESQGEISSRDITQAYEYFRLRPDGLDMEDDYIIGTYKSRIEDAPRQEAEMRTKLRIIGQARRSEKIQYVASNTVTTYEQALTWLGANNHTADDFVVSLVTFKLGESKADERIAREAIRIIAESRNSRALKNWLKTGHMEEVDMDVGQAYSRLGIDDRTLDDDTILTTFSLRVEDEPEQLNDLRAALKAIGKEKSSYRIESFLNTGKMSDQFSPDWPVGLENIGNTCYLNSLLQFYFTVKPLRDLILNFDRFKMEISPENLEKKKVGSRKVSRKEVERAQKFAYELQKLFRNLITARASAITPDYELARLTLISSVNEEHYRRMSMASAHGPSALGEINGAPIQGPVGPPQLSSHMDVDVETPDEKPLETIHSDAGSDATLVGDVSDKNPTHDEVDFVMLDGDDNGTQAQGLIDKENNPPPGNSLENLLSQDSQDASPNENGVPSEEEQVNGAPPTLPAEATACPPDRPPPVPPRPNPSETQKPRGELEMGAQQDVTEVIANVLFQLECAIRATSFEADGEQVDQIKQLFYGKTKSYINKPGEALRVKEEFFADIKVDVAAGPRDIYSALDGAFDEQQIEVDEATARQFHSISHNPPILQIQVQRVQFDKAKNTPYKADSHLALEKVIYLDRYMESNDPILMSRRERTWQWKEELLKLERRRREALANTGKSFTQANLNVVDMLNLTKDWLEDIQAASEWGMDDGLVVEPDIPLALEKEAENAMMELQHINASIEDLQYQLSRQFSDLRQRAYRLHSVFIHRGTVSFGHYWIYIYDFQRNIWRKYNDGYVTEVVDESEVFEQEASNPATPYFLIYVQDKYKDELVDAVCREIIDE</sequence>
<evidence type="ECO:0000256" key="2">
    <source>
        <dbReference type="ARBA" id="ARBA00012759"/>
    </source>
</evidence>
<evidence type="ECO:0000256" key="3">
    <source>
        <dbReference type="ARBA" id="ARBA00022670"/>
    </source>
</evidence>
<dbReference type="EC" id="3.4.19.12" evidence="2"/>
<feature type="compositionally biased region" description="Polar residues" evidence="7">
    <location>
        <begin position="844"/>
        <end position="862"/>
    </location>
</feature>
<dbReference type="SUPFAM" id="SSF54001">
    <property type="entry name" value="Cysteine proteinases"/>
    <property type="match status" value="1"/>
</dbReference>
<evidence type="ECO:0000313" key="10">
    <source>
        <dbReference type="Proteomes" id="UP000698800"/>
    </source>
</evidence>
<dbReference type="PANTHER" id="PTHR43982:SF6">
    <property type="entry name" value="UBIQUITIN CARBOXYL-TERMINAL HYDROLASE 2-RELATED"/>
    <property type="match status" value="1"/>
</dbReference>
<dbReference type="PROSITE" id="PS00973">
    <property type="entry name" value="USP_2"/>
    <property type="match status" value="1"/>
</dbReference>
<evidence type="ECO:0000256" key="1">
    <source>
        <dbReference type="ARBA" id="ARBA00000707"/>
    </source>
</evidence>
<dbReference type="InterPro" id="IPR001394">
    <property type="entry name" value="Peptidase_C19_UCH"/>
</dbReference>
<dbReference type="PROSITE" id="PS50235">
    <property type="entry name" value="USP_3"/>
    <property type="match status" value="1"/>
</dbReference>
<evidence type="ECO:0000259" key="8">
    <source>
        <dbReference type="PROSITE" id="PS50235"/>
    </source>
</evidence>
<feature type="region of interest" description="Disordered" evidence="7">
    <location>
        <begin position="755"/>
        <end position="908"/>
    </location>
</feature>
<keyword evidence="5" id="KW-0378">Hydrolase</keyword>
<dbReference type="GO" id="GO:0004843">
    <property type="term" value="F:cysteine-type deubiquitinase activity"/>
    <property type="evidence" value="ECO:0007669"/>
    <property type="project" value="UniProtKB-EC"/>
</dbReference>
<dbReference type="FunFam" id="3.90.70.10:FF:000122">
    <property type="entry name" value="Ubiquitin carboxyl-terminal hydrolase 2"/>
    <property type="match status" value="1"/>
</dbReference>
<dbReference type="InterPro" id="IPR028889">
    <property type="entry name" value="USP"/>
</dbReference>
<keyword evidence="10" id="KW-1185">Reference proteome</keyword>
<dbReference type="PROSITE" id="PS00972">
    <property type="entry name" value="USP_1"/>
    <property type="match status" value="1"/>
</dbReference>
<dbReference type="OrthoDB" id="2420415at2759"/>
<comment type="catalytic activity">
    <reaction evidence="1">
        <text>Thiol-dependent hydrolysis of ester, thioester, amide, peptide and isopeptide bonds formed by the C-terminal Gly of ubiquitin (a 76-residue protein attached to proteins as an intracellular targeting signal).</text>
        <dbReference type="EC" id="3.4.19.12"/>
    </reaction>
</comment>
<dbReference type="GO" id="GO:0016579">
    <property type="term" value="P:protein deubiquitination"/>
    <property type="evidence" value="ECO:0007669"/>
    <property type="project" value="InterPro"/>
</dbReference>
<evidence type="ECO:0000256" key="7">
    <source>
        <dbReference type="SAM" id="MobiDB-lite"/>
    </source>
</evidence>
<protein>
    <recommendedName>
        <fullName evidence="2">ubiquitinyl hydrolase 1</fullName>
        <ecNumber evidence="2">3.4.19.12</ecNumber>
    </recommendedName>
</protein>
<dbReference type="PANTHER" id="PTHR43982">
    <property type="entry name" value="UBIQUITIN CARBOXYL-TERMINAL HYDROLASE"/>
    <property type="match status" value="1"/>
</dbReference>
<gene>
    <name evidence="9" type="ORF">FGG08_003203</name>
</gene>
<feature type="domain" description="USP" evidence="8">
    <location>
        <begin position="638"/>
        <end position="1238"/>
    </location>
</feature>
<keyword evidence="6" id="KW-0788">Thiol protease</keyword>
<organism evidence="9 10">
    <name type="scientific">Glutinoglossum americanum</name>
    <dbReference type="NCBI Taxonomy" id="1670608"/>
    <lineage>
        <taxon>Eukaryota</taxon>
        <taxon>Fungi</taxon>
        <taxon>Dikarya</taxon>
        <taxon>Ascomycota</taxon>
        <taxon>Pezizomycotina</taxon>
        <taxon>Geoglossomycetes</taxon>
        <taxon>Geoglossales</taxon>
        <taxon>Geoglossaceae</taxon>
        <taxon>Glutinoglossum</taxon>
    </lineage>
</organism>
<dbReference type="AlphaFoldDB" id="A0A9P8L3R7"/>
<dbReference type="InterPro" id="IPR044635">
    <property type="entry name" value="UBP14-like"/>
</dbReference>
<feature type="compositionally biased region" description="Pro residues" evidence="7">
    <location>
        <begin position="886"/>
        <end position="897"/>
    </location>
</feature>
<dbReference type="InterPro" id="IPR038765">
    <property type="entry name" value="Papain-like_cys_pep_sf"/>
</dbReference>
<dbReference type="InterPro" id="IPR018200">
    <property type="entry name" value="USP_CS"/>
</dbReference>
<feature type="compositionally biased region" description="Basic and acidic residues" evidence="7">
    <location>
        <begin position="783"/>
        <end position="792"/>
    </location>
</feature>
<proteinExistence type="predicted"/>
<accession>A0A9P8L3R7</accession>
<dbReference type="Pfam" id="PF13446">
    <property type="entry name" value="RPT"/>
    <property type="match status" value="4"/>
</dbReference>
<dbReference type="CDD" id="cd02666">
    <property type="entry name" value="Peptidase_C19J"/>
    <property type="match status" value="1"/>
</dbReference>
<name>A0A9P8L3R7_9PEZI</name>
<evidence type="ECO:0000313" key="9">
    <source>
        <dbReference type="EMBL" id="KAH0542358.1"/>
    </source>
</evidence>
<evidence type="ECO:0000256" key="4">
    <source>
        <dbReference type="ARBA" id="ARBA00022786"/>
    </source>
</evidence>
<keyword evidence="4" id="KW-0833">Ubl conjugation pathway</keyword>
<dbReference type="EMBL" id="JAGHQL010000055">
    <property type="protein sequence ID" value="KAH0542358.1"/>
    <property type="molecule type" value="Genomic_DNA"/>
</dbReference>
<comment type="caution">
    <text evidence="9">The sequence shown here is derived from an EMBL/GenBank/DDBJ whole genome shotgun (WGS) entry which is preliminary data.</text>
</comment>
<keyword evidence="3" id="KW-0645">Protease</keyword>
<feature type="compositionally biased region" description="Basic and acidic residues" evidence="7">
    <location>
        <begin position="805"/>
        <end position="815"/>
    </location>
</feature>
<reference evidence="9" key="1">
    <citation type="submission" date="2021-03" db="EMBL/GenBank/DDBJ databases">
        <title>Comparative genomics and phylogenomic investigation of the class Geoglossomycetes provide insights into ecological specialization and systematics.</title>
        <authorList>
            <person name="Melie T."/>
            <person name="Pirro S."/>
            <person name="Miller A.N."/>
            <person name="Quandt A."/>
        </authorList>
    </citation>
    <scope>NUCLEOTIDE SEQUENCE</scope>
    <source>
        <strain evidence="9">GBOQ0MN5Z8</strain>
    </source>
</reference>
<dbReference type="Pfam" id="PF00443">
    <property type="entry name" value="UCH"/>
    <property type="match status" value="2"/>
</dbReference>
<dbReference type="Gene3D" id="3.90.70.10">
    <property type="entry name" value="Cysteine proteinases"/>
    <property type="match status" value="2"/>
</dbReference>
<dbReference type="GO" id="GO:0061136">
    <property type="term" value="P:regulation of proteasomal protein catabolic process"/>
    <property type="evidence" value="ECO:0007669"/>
    <property type="project" value="TreeGrafter"/>
</dbReference>
<dbReference type="Proteomes" id="UP000698800">
    <property type="component" value="Unassembled WGS sequence"/>
</dbReference>
<dbReference type="GO" id="GO:0070628">
    <property type="term" value="F:proteasome binding"/>
    <property type="evidence" value="ECO:0007669"/>
    <property type="project" value="TreeGrafter"/>
</dbReference>
<evidence type="ECO:0000256" key="6">
    <source>
        <dbReference type="ARBA" id="ARBA00022807"/>
    </source>
</evidence>
<dbReference type="InterPro" id="IPR025305">
    <property type="entry name" value="UCH_repeat_domain"/>
</dbReference>
<dbReference type="GO" id="GO:0043161">
    <property type="term" value="P:proteasome-mediated ubiquitin-dependent protein catabolic process"/>
    <property type="evidence" value="ECO:0007669"/>
    <property type="project" value="InterPro"/>
</dbReference>